<evidence type="ECO:0000256" key="4">
    <source>
        <dbReference type="ARBA" id="ARBA00022692"/>
    </source>
</evidence>
<evidence type="ECO:0000313" key="10">
    <source>
        <dbReference type="Proteomes" id="UP000253940"/>
    </source>
</evidence>
<proteinExistence type="predicted"/>
<feature type="domain" description="Major facilitator superfamily (MFS) profile" evidence="8">
    <location>
        <begin position="8"/>
        <end position="386"/>
    </location>
</feature>
<dbReference type="InterPro" id="IPR050171">
    <property type="entry name" value="MFS_Transporters"/>
</dbReference>
<dbReference type="RefSeq" id="WP_114898462.1">
    <property type="nucleotide sequence ID" value="NZ_CP031222.1"/>
</dbReference>
<keyword evidence="3" id="KW-1003">Cell membrane</keyword>
<dbReference type="OrthoDB" id="9764259at2"/>
<feature type="transmembrane region" description="Helical" evidence="7">
    <location>
        <begin position="75"/>
        <end position="94"/>
    </location>
</feature>
<evidence type="ECO:0000256" key="3">
    <source>
        <dbReference type="ARBA" id="ARBA00022475"/>
    </source>
</evidence>
<feature type="transmembrane region" description="Helical" evidence="7">
    <location>
        <begin position="212"/>
        <end position="233"/>
    </location>
</feature>
<reference evidence="9 10" key="1">
    <citation type="submission" date="2018-07" db="EMBL/GenBank/DDBJ databases">
        <title>Genome sequencing of Moraxellaceae gen. HYN0046.</title>
        <authorList>
            <person name="Kim M."/>
            <person name="Yi H."/>
        </authorList>
    </citation>
    <scope>NUCLEOTIDE SEQUENCE [LARGE SCALE GENOMIC DNA]</scope>
    <source>
        <strain evidence="9 10">HYN0046</strain>
    </source>
</reference>
<dbReference type="Proteomes" id="UP000253940">
    <property type="component" value="Chromosome"/>
</dbReference>
<organism evidence="9 10">
    <name type="scientific">Aquirhabdus parva</name>
    <dbReference type="NCBI Taxonomy" id="2283318"/>
    <lineage>
        <taxon>Bacteria</taxon>
        <taxon>Pseudomonadati</taxon>
        <taxon>Pseudomonadota</taxon>
        <taxon>Gammaproteobacteria</taxon>
        <taxon>Moraxellales</taxon>
        <taxon>Moraxellaceae</taxon>
        <taxon>Aquirhabdus</taxon>
    </lineage>
</organism>
<comment type="subcellular location">
    <subcellularLocation>
        <location evidence="1">Cell membrane</location>
        <topology evidence="1">Multi-pass membrane protein</topology>
    </subcellularLocation>
</comment>
<dbReference type="PANTHER" id="PTHR23517">
    <property type="entry name" value="RESISTANCE PROTEIN MDTM, PUTATIVE-RELATED-RELATED"/>
    <property type="match status" value="1"/>
</dbReference>
<feature type="transmembrane region" description="Helical" evidence="7">
    <location>
        <begin position="159"/>
        <end position="180"/>
    </location>
</feature>
<gene>
    <name evidence="9" type="ORF">HYN46_05580</name>
</gene>
<dbReference type="InterPro" id="IPR036259">
    <property type="entry name" value="MFS_trans_sf"/>
</dbReference>
<dbReference type="SUPFAM" id="SSF103473">
    <property type="entry name" value="MFS general substrate transporter"/>
    <property type="match status" value="1"/>
</dbReference>
<feature type="transmembrane region" description="Helical" evidence="7">
    <location>
        <begin position="297"/>
        <end position="320"/>
    </location>
</feature>
<protein>
    <submittedName>
        <fullName evidence="9">MFS transporter</fullName>
    </submittedName>
</protein>
<sequence length="460" mass="48962">MNVSELRATFALGSIFALRMLGLFMIVPVFAIYGQGYTGATPALIGLAIGVYGLSQAILQIPVSLLADRTARKPLIVIGLLIFALGGAIAAMSTSIWGVILGRAIAGAGAISAVVMALLADVTREQHRSKAMAAMGMSIGLSFIIAFSLGPFLTKHVGLSGLFWLTSIAGVLAIGLLAIVPSPLRLLKQNPLGFGVQLKSVLVLPDLNRLHISIFALHLVMTAAFVMLPQQLVRYAHIPVEEHGWLYLPLLLLGAVMTIPAIIVAEVKRRMRRIFIGSVALVVMSLVVLTADHSRVGLLLGVGLFFLAFNLLEAMIPSWLAKRAPAAAKATAMGINASSQFLGAFAGGVLGGQLLTFATPQLSWAILTVITLVWFLIVVGLNSPPYLSSLSIRLPDFPQGSQHVNAKMNDWAACLLEVGGVEDVVVLPDQHVAYLKVDKKKMSDTSREQLSQLVGQPVVF</sequence>
<dbReference type="EMBL" id="CP031222">
    <property type="protein sequence ID" value="AXI02352.1"/>
    <property type="molecule type" value="Genomic_DNA"/>
</dbReference>
<dbReference type="InterPro" id="IPR011701">
    <property type="entry name" value="MFS"/>
</dbReference>
<evidence type="ECO:0000256" key="7">
    <source>
        <dbReference type="SAM" id="Phobius"/>
    </source>
</evidence>
<keyword evidence="10" id="KW-1185">Reference proteome</keyword>
<evidence type="ECO:0000256" key="2">
    <source>
        <dbReference type="ARBA" id="ARBA00022448"/>
    </source>
</evidence>
<feature type="transmembrane region" description="Helical" evidence="7">
    <location>
        <begin position="274"/>
        <end position="291"/>
    </location>
</feature>
<dbReference type="Gene3D" id="3.30.70.100">
    <property type="match status" value="1"/>
</dbReference>
<feature type="transmembrane region" description="Helical" evidence="7">
    <location>
        <begin position="132"/>
        <end position="153"/>
    </location>
</feature>
<evidence type="ECO:0000256" key="1">
    <source>
        <dbReference type="ARBA" id="ARBA00004651"/>
    </source>
</evidence>
<keyword evidence="5 7" id="KW-1133">Transmembrane helix</keyword>
<dbReference type="Pfam" id="PF07690">
    <property type="entry name" value="MFS_1"/>
    <property type="match status" value="1"/>
</dbReference>
<dbReference type="PROSITE" id="PS50850">
    <property type="entry name" value="MFS"/>
    <property type="match status" value="1"/>
</dbReference>
<keyword evidence="2" id="KW-0813">Transport</keyword>
<feature type="transmembrane region" description="Helical" evidence="7">
    <location>
        <begin position="12"/>
        <end position="33"/>
    </location>
</feature>
<dbReference type="InterPro" id="IPR020846">
    <property type="entry name" value="MFS_dom"/>
</dbReference>
<evidence type="ECO:0000256" key="6">
    <source>
        <dbReference type="ARBA" id="ARBA00023136"/>
    </source>
</evidence>
<dbReference type="AlphaFoldDB" id="A0A345P4Z3"/>
<dbReference type="KEGG" id="mbah:HYN46_05580"/>
<dbReference type="GO" id="GO:0022857">
    <property type="term" value="F:transmembrane transporter activity"/>
    <property type="evidence" value="ECO:0007669"/>
    <property type="project" value="InterPro"/>
</dbReference>
<evidence type="ECO:0000313" key="9">
    <source>
        <dbReference type="EMBL" id="AXI02352.1"/>
    </source>
</evidence>
<accession>A0A345P4Z3</accession>
<feature type="transmembrane region" description="Helical" evidence="7">
    <location>
        <begin position="39"/>
        <end position="63"/>
    </location>
</feature>
<keyword evidence="4 7" id="KW-0812">Transmembrane</keyword>
<feature type="transmembrane region" description="Helical" evidence="7">
    <location>
        <begin position="364"/>
        <end position="383"/>
    </location>
</feature>
<evidence type="ECO:0000259" key="8">
    <source>
        <dbReference type="PROSITE" id="PS50850"/>
    </source>
</evidence>
<feature type="transmembrane region" description="Helical" evidence="7">
    <location>
        <begin position="245"/>
        <end position="267"/>
    </location>
</feature>
<evidence type="ECO:0000256" key="5">
    <source>
        <dbReference type="ARBA" id="ARBA00022989"/>
    </source>
</evidence>
<dbReference type="PANTHER" id="PTHR23517:SF2">
    <property type="entry name" value="MULTIDRUG RESISTANCE PROTEIN MDTH"/>
    <property type="match status" value="1"/>
</dbReference>
<keyword evidence="6 7" id="KW-0472">Membrane</keyword>
<feature type="transmembrane region" description="Helical" evidence="7">
    <location>
        <begin position="341"/>
        <end position="358"/>
    </location>
</feature>
<feature type="transmembrane region" description="Helical" evidence="7">
    <location>
        <begin position="100"/>
        <end position="120"/>
    </location>
</feature>
<name>A0A345P4Z3_9GAMM</name>
<dbReference type="Gene3D" id="1.20.1250.20">
    <property type="entry name" value="MFS general substrate transporter like domains"/>
    <property type="match status" value="1"/>
</dbReference>
<dbReference type="GO" id="GO:0005886">
    <property type="term" value="C:plasma membrane"/>
    <property type="evidence" value="ECO:0007669"/>
    <property type="project" value="UniProtKB-SubCell"/>
</dbReference>